<dbReference type="InterPro" id="IPR003737">
    <property type="entry name" value="GlcNAc_PI_deacetylase-related"/>
</dbReference>
<comment type="caution">
    <text evidence="3">The sequence shown here is derived from an EMBL/GenBank/DDBJ whole genome shotgun (WGS) entry which is preliminary data.</text>
</comment>
<dbReference type="PANTHER" id="PTHR12993">
    <property type="entry name" value="N-ACETYLGLUCOSAMINYL-PHOSPHATIDYLINOSITOL DE-N-ACETYLASE-RELATED"/>
    <property type="match status" value="1"/>
</dbReference>
<sequence length="161" mass="18839">MTCESFNGVSYSFDLGNYYGLGKVREKELYDACGELGIPRERVRVVSNDRFQDQPNERWPHKDVIHEIESFVDEHSIDFIVTFDEYGVSGHINHISTYESIREWIRSSQRESYPKVYVLETSNIFVKYSGLFSLIYYYFFPTSGSLTLRSLNPIQSIRYVG</sequence>
<dbReference type="Gene3D" id="3.40.50.10320">
    <property type="entry name" value="LmbE-like"/>
    <property type="match status" value="1"/>
</dbReference>
<keyword evidence="4" id="KW-1185">Reference proteome</keyword>
<evidence type="ECO:0000256" key="2">
    <source>
        <dbReference type="ARBA" id="ARBA00012176"/>
    </source>
</evidence>
<dbReference type="PANTHER" id="PTHR12993:SF11">
    <property type="entry name" value="N-ACETYLGLUCOSAMINYL-PHOSPHATIDYLINOSITOL DE-N-ACETYLASE"/>
    <property type="match status" value="1"/>
</dbReference>
<dbReference type="EMBL" id="JAPCXB010000003">
    <property type="protein sequence ID" value="KAJ1615429.1"/>
    <property type="molecule type" value="Genomic_DNA"/>
</dbReference>
<proteinExistence type="inferred from homology"/>
<dbReference type="EC" id="3.5.1.89" evidence="2"/>
<gene>
    <name evidence="3" type="ORF">OJ252_129</name>
</gene>
<evidence type="ECO:0000313" key="3">
    <source>
        <dbReference type="EMBL" id="KAJ1615429.1"/>
    </source>
</evidence>
<dbReference type="SUPFAM" id="SSF102588">
    <property type="entry name" value="LmbE-like"/>
    <property type="match status" value="1"/>
</dbReference>
<evidence type="ECO:0000313" key="4">
    <source>
        <dbReference type="Proteomes" id="UP001071777"/>
    </source>
</evidence>
<dbReference type="InterPro" id="IPR024078">
    <property type="entry name" value="LmbE-like_dom_sf"/>
</dbReference>
<name>A0ABQ8PBS1_9CRYT</name>
<evidence type="ECO:0000256" key="1">
    <source>
        <dbReference type="ARBA" id="ARBA00006066"/>
    </source>
</evidence>
<comment type="similarity">
    <text evidence="1">Belongs to the PIGL family.</text>
</comment>
<dbReference type="Proteomes" id="UP001071777">
    <property type="component" value="Unassembled WGS sequence"/>
</dbReference>
<protein>
    <recommendedName>
        <fullName evidence="2">N-acetylglucosaminylphosphatidylinositol deacetylase</fullName>
        <ecNumber evidence="2">3.5.1.89</ecNumber>
    </recommendedName>
</protein>
<accession>A0ABQ8PBS1</accession>
<organism evidence="3 4">
    <name type="scientific">Cryptosporidium canis</name>
    <dbReference type="NCBI Taxonomy" id="195482"/>
    <lineage>
        <taxon>Eukaryota</taxon>
        <taxon>Sar</taxon>
        <taxon>Alveolata</taxon>
        <taxon>Apicomplexa</taxon>
        <taxon>Conoidasida</taxon>
        <taxon>Coccidia</taxon>
        <taxon>Eucoccidiorida</taxon>
        <taxon>Eimeriorina</taxon>
        <taxon>Cryptosporidiidae</taxon>
        <taxon>Cryptosporidium</taxon>
    </lineage>
</organism>
<reference evidence="3" key="1">
    <citation type="submission" date="2022-10" db="EMBL/GenBank/DDBJ databases">
        <title>Adaptive evolution leads to modifications in subtelomeric GC content in a zoonotic Cryptosporidium species.</title>
        <authorList>
            <person name="Li J."/>
            <person name="Feng Y."/>
            <person name="Xiao L."/>
        </authorList>
    </citation>
    <scope>NUCLEOTIDE SEQUENCE</scope>
    <source>
        <strain evidence="3">25894</strain>
    </source>
</reference>
<dbReference type="Pfam" id="PF02585">
    <property type="entry name" value="PIG-L"/>
    <property type="match status" value="1"/>
</dbReference>